<comment type="similarity">
    <text evidence="2 5 8">Belongs to the uricase family.</text>
</comment>
<dbReference type="GO" id="GO:0006144">
    <property type="term" value="P:purine nucleobase metabolic process"/>
    <property type="evidence" value="ECO:0007669"/>
    <property type="project" value="UniProtKB-KW"/>
</dbReference>
<dbReference type="SUPFAM" id="SSF55620">
    <property type="entry name" value="Tetrahydrobiopterin biosynthesis enzymes-like"/>
    <property type="match status" value="2"/>
</dbReference>
<dbReference type="PIRSF" id="PIRSF000241">
    <property type="entry name" value="Urate_oxidase"/>
    <property type="match status" value="1"/>
</dbReference>
<keyword evidence="3 5" id="KW-0659">Purine metabolism</keyword>
<feature type="active site" description="Charge relay system" evidence="6">
    <location>
        <position position="257"/>
    </location>
</feature>
<sequence length="293" mass="33189">MMTDTARRTPGKIVLGHTNYGKSDIRLVKVFRNQERHEIKELRVDVSQEGDFTAAHVEGDNTDLMATDTMRNTVYALARDHLTTSAEAFGIELVRHFLEAAPRANRVSVRMIEYPWERIEAAGRPHEHSFVRGAGERMAEVTGDEAGNFGVEAGIDDLLVLKTTNSGWAGFLRDRFTTLPETDDRILSTVVTSRWSYGGATDLDFDGLWEGIRRRILESFTDHYSPSVQFTLHHMGKAVLESFPEVEWIHFSLPNRHHLLYDLERFGIENEGVVFHADAEPYGLIEGTVERSS</sequence>
<evidence type="ECO:0000256" key="5">
    <source>
        <dbReference type="PIRNR" id="PIRNR000241"/>
    </source>
</evidence>
<evidence type="ECO:0000256" key="6">
    <source>
        <dbReference type="PIRSR" id="PIRSR000241-1"/>
    </source>
</evidence>
<reference evidence="9" key="1">
    <citation type="journal article" date="2019" name="Microbiol. Resour. Announc.">
        <title>Complete Genome Sequence of Rubrobacter xylanophilus Strain AA3-22, Isolated from Arima Onsen in Japan.</title>
        <authorList>
            <person name="Tomariguchi N."/>
            <person name="Miyazaki K."/>
        </authorList>
    </citation>
    <scope>NUCLEOTIDE SEQUENCE [LARGE SCALE GENOMIC DNA]</scope>
    <source>
        <strain evidence="9">AA3-22</strain>
    </source>
</reference>
<dbReference type="Pfam" id="PF01014">
    <property type="entry name" value="Uricase"/>
    <property type="match status" value="2"/>
</dbReference>
<feature type="binding site" evidence="7">
    <location>
        <position position="228"/>
    </location>
    <ligand>
        <name>urate</name>
        <dbReference type="ChEBI" id="CHEBI:17775"/>
    </ligand>
</feature>
<name>A0A510HLC1_9ACTN</name>
<dbReference type="GO" id="GO:0004846">
    <property type="term" value="F:urate oxidase activity"/>
    <property type="evidence" value="ECO:0007669"/>
    <property type="project" value="UniProtKB-EC"/>
</dbReference>
<evidence type="ECO:0000256" key="3">
    <source>
        <dbReference type="ARBA" id="ARBA00022631"/>
    </source>
</evidence>
<feature type="binding site" evidence="7">
    <location>
        <position position="229"/>
    </location>
    <ligand>
        <name>urate</name>
        <dbReference type="ChEBI" id="CHEBI:17775"/>
    </ligand>
</feature>
<evidence type="ECO:0000256" key="2">
    <source>
        <dbReference type="ARBA" id="ARBA00009760"/>
    </source>
</evidence>
<feature type="binding site" evidence="7">
    <location>
        <position position="67"/>
    </location>
    <ligand>
        <name>urate</name>
        <dbReference type="ChEBI" id="CHEBI:17775"/>
    </ligand>
</feature>
<evidence type="ECO:0000256" key="1">
    <source>
        <dbReference type="ARBA" id="ARBA00004831"/>
    </source>
</evidence>
<feature type="active site" description="Charge relay system" evidence="6">
    <location>
        <position position="67"/>
    </location>
</feature>
<dbReference type="AlphaFoldDB" id="A0A510HLC1"/>
<feature type="binding site" evidence="7">
    <location>
        <position position="67"/>
    </location>
    <ligand>
        <name>5-hydroxyisourate</name>
        <dbReference type="ChEBI" id="CHEBI:18072"/>
    </ligand>
</feature>
<feature type="binding site" evidence="7">
    <location>
        <position position="185"/>
    </location>
    <ligand>
        <name>5-hydroxyisourate</name>
        <dbReference type="ChEBI" id="CHEBI:18072"/>
    </ligand>
</feature>
<feature type="binding site" evidence="7">
    <location>
        <position position="185"/>
    </location>
    <ligand>
        <name>urate</name>
        <dbReference type="ChEBI" id="CHEBI:17775"/>
    </ligand>
</feature>
<comment type="catalytic activity">
    <reaction evidence="5 8">
        <text>urate + O2 + H2O = 5-hydroxyisourate + H2O2</text>
        <dbReference type="Rhea" id="RHEA:21368"/>
        <dbReference type="ChEBI" id="CHEBI:15377"/>
        <dbReference type="ChEBI" id="CHEBI:15379"/>
        <dbReference type="ChEBI" id="CHEBI:16240"/>
        <dbReference type="ChEBI" id="CHEBI:17775"/>
        <dbReference type="ChEBI" id="CHEBI:18072"/>
        <dbReference type="EC" id="1.7.3.3"/>
    </reaction>
</comment>
<keyword evidence="4 5" id="KW-0560">Oxidoreductase</keyword>
<dbReference type="Proteomes" id="UP000318065">
    <property type="component" value="Chromosome"/>
</dbReference>
<evidence type="ECO:0000313" key="10">
    <source>
        <dbReference type="Proteomes" id="UP000318065"/>
    </source>
</evidence>
<dbReference type="UniPathway" id="UPA00394">
    <property type="reaction ID" value="UER00650"/>
</dbReference>
<dbReference type="EMBL" id="AP019791">
    <property type="protein sequence ID" value="BBL80135.1"/>
    <property type="molecule type" value="Genomic_DNA"/>
</dbReference>
<evidence type="ECO:0000256" key="4">
    <source>
        <dbReference type="ARBA" id="ARBA00023002"/>
    </source>
</evidence>
<dbReference type="EC" id="1.7.3.3" evidence="5 8"/>
<dbReference type="PRINTS" id="PR00093">
    <property type="entry name" value="URICASE"/>
</dbReference>
<feature type="binding site" evidence="7">
    <location>
        <position position="255"/>
    </location>
    <ligand>
        <name>urate</name>
        <dbReference type="ChEBI" id="CHEBI:17775"/>
    </ligand>
</feature>
<feature type="binding site" evidence="7">
    <location>
        <position position="67"/>
    </location>
    <ligand>
        <name>O2</name>
        <dbReference type="ChEBI" id="CHEBI:15379"/>
    </ligand>
</feature>
<feature type="active site" description="Charge relay system" evidence="6">
    <location>
        <position position="22"/>
    </location>
</feature>
<evidence type="ECO:0000256" key="8">
    <source>
        <dbReference type="RuleBase" id="RU004455"/>
    </source>
</evidence>
<comment type="function">
    <text evidence="5 8">Catalyzes the oxidation of uric acid to 5-hydroxyisourate, which is further processed to form (S)-allantoin.</text>
</comment>
<feature type="binding site" evidence="7">
    <location>
        <position position="68"/>
    </location>
    <ligand>
        <name>urate</name>
        <dbReference type="ChEBI" id="CHEBI:17775"/>
    </ligand>
</feature>
<dbReference type="NCBIfam" id="TIGR03383">
    <property type="entry name" value="urate_oxi"/>
    <property type="match status" value="1"/>
</dbReference>
<dbReference type="PANTHER" id="PTHR42874:SF1">
    <property type="entry name" value="URICASE"/>
    <property type="match status" value="1"/>
</dbReference>
<evidence type="ECO:0000313" key="9">
    <source>
        <dbReference type="EMBL" id="BBL80135.1"/>
    </source>
</evidence>
<protein>
    <recommendedName>
        <fullName evidence="5 8">Uricase</fullName>
        <ecNumber evidence="5 8">1.7.3.3</ecNumber>
    </recommendedName>
    <alternativeName>
        <fullName evidence="5">Urate oxidase</fullName>
    </alternativeName>
</protein>
<feature type="binding site" evidence="7">
    <location>
        <position position="68"/>
    </location>
    <ligand>
        <name>5-hydroxyisourate</name>
        <dbReference type="ChEBI" id="CHEBI:18072"/>
    </ligand>
</feature>
<dbReference type="GO" id="GO:0019628">
    <property type="term" value="P:urate catabolic process"/>
    <property type="evidence" value="ECO:0007669"/>
    <property type="project" value="UniProtKB-UniPathway"/>
</dbReference>
<evidence type="ECO:0000256" key="7">
    <source>
        <dbReference type="PIRSR" id="PIRSR000241-2"/>
    </source>
</evidence>
<dbReference type="Gene3D" id="3.10.270.10">
    <property type="entry name" value="Urate Oxidase"/>
    <property type="match status" value="1"/>
</dbReference>
<dbReference type="PANTHER" id="PTHR42874">
    <property type="entry name" value="URICASE"/>
    <property type="match status" value="1"/>
</dbReference>
<dbReference type="InterPro" id="IPR002042">
    <property type="entry name" value="Uricase"/>
</dbReference>
<organism evidence="9 10">
    <name type="scientific">Rubrobacter xylanophilus</name>
    <dbReference type="NCBI Taxonomy" id="49319"/>
    <lineage>
        <taxon>Bacteria</taxon>
        <taxon>Bacillati</taxon>
        <taxon>Actinomycetota</taxon>
        <taxon>Rubrobacteria</taxon>
        <taxon>Rubrobacterales</taxon>
        <taxon>Rubrobacteraceae</taxon>
        <taxon>Rubrobacter</taxon>
    </lineage>
</organism>
<comment type="pathway">
    <text evidence="1 5">Purine metabolism; urate degradation; (S)-allantoin from urate: step 1/3.</text>
</comment>
<keyword evidence="10" id="KW-1185">Reference proteome</keyword>
<proteinExistence type="inferred from homology"/>
<gene>
    <name evidence="9" type="ORF">RxyAA322_19890</name>
</gene>
<accession>A0A510HLC1</accession>